<organism evidence="1 2">
    <name type="scientific">Serratia liquefaciens</name>
    <dbReference type="NCBI Taxonomy" id="614"/>
    <lineage>
        <taxon>Bacteria</taxon>
        <taxon>Pseudomonadati</taxon>
        <taxon>Pseudomonadota</taxon>
        <taxon>Gammaproteobacteria</taxon>
        <taxon>Enterobacterales</taxon>
        <taxon>Yersiniaceae</taxon>
        <taxon>Serratia</taxon>
    </lineage>
</organism>
<accession>A0ABX7D1X5</accession>
<evidence type="ECO:0000313" key="2">
    <source>
        <dbReference type="Proteomes" id="UP000595237"/>
    </source>
</evidence>
<dbReference type="Proteomes" id="UP000595237">
    <property type="component" value="Chromosome"/>
</dbReference>
<keyword evidence="2" id="KW-1185">Reference proteome</keyword>
<dbReference type="RefSeq" id="WP_162302881.1">
    <property type="nucleotide sequence ID" value="NZ_CBCPIK010000004.1"/>
</dbReference>
<protein>
    <submittedName>
        <fullName evidence="1">Uncharacterized protein</fullName>
    </submittedName>
</protein>
<reference evidence="1 2" key="1">
    <citation type="submission" date="2021-01" db="EMBL/GenBank/DDBJ databases">
        <title>FDA dAtabase for Regulatory Grade micrObial Sequences (FDA-ARGOS): Supporting development and validation of Infectious Disease Dx tests.</title>
        <authorList>
            <person name="Blissenbach B."/>
            <person name="Krut O."/>
            <person name="Tallon L."/>
            <person name="Sadzewicz L."/>
            <person name="Zhao X."/>
            <person name="Boylan J."/>
            <person name="Ott S."/>
            <person name="Bowen H."/>
            <person name="Vavikolanu K."/>
            <person name="Mehta A."/>
            <person name="Aluvathingal J."/>
            <person name="Nadendla S."/>
            <person name="Yan Y."/>
            <person name="Sichtig H."/>
        </authorList>
    </citation>
    <scope>NUCLEOTIDE SEQUENCE [LARGE SCALE GENOMIC DNA]</scope>
    <source>
        <strain evidence="1 2">FDAARGOS_1081</strain>
    </source>
</reference>
<name>A0ABX7D1X5_SERLI</name>
<sequence length="51" mass="5418">MISITQLEMNMTSGHLVNPVAIEAIETAAASLVNTLLKFMFSLGSKNIPVA</sequence>
<dbReference type="EMBL" id="CP068148">
    <property type="protein sequence ID" value="QQU53393.1"/>
    <property type="molecule type" value="Genomic_DNA"/>
</dbReference>
<evidence type="ECO:0000313" key="1">
    <source>
        <dbReference type="EMBL" id="QQU53393.1"/>
    </source>
</evidence>
<gene>
    <name evidence="1" type="ORF">I6I38_13665</name>
</gene>
<proteinExistence type="predicted"/>